<dbReference type="InterPro" id="IPR050221">
    <property type="entry name" value="26S_Proteasome_ATPase"/>
</dbReference>
<proteinExistence type="inferred from homology"/>
<comment type="similarity">
    <text evidence="1">Belongs to the AAA ATPase family.</text>
</comment>
<reference evidence="5" key="1">
    <citation type="submission" date="2022-07" db="EMBL/GenBank/DDBJ databases">
        <title>Genome analysis of Parmales, a sister group of diatoms, reveals the evolutionary specialization of diatoms from phago-mixotrophs to photoautotrophs.</title>
        <authorList>
            <person name="Ban H."/>
            <person name="Sato S."/>
            <person name="Yoshikawa S."/>
            <person name="Kazumasa Y."/>
            <person name="Nakamura Y."/>
            <person name="Ichinomiya M."/>
            <person name="Saitoh K."/>
            <person name="Sato N."/>
            <person name="Blanc-Mathieu R."/>
            <person name="Endo H."/>
            <person name="Kuwata A."/>
            <person name="Ogata H."/>
        </authorList>
    </citation>
    <scope>NUCLEOTIDE SEQUENCE</scope>
</reference>
<dbReference type="SMART" id="SM00382">
    <property type="entry name" value="AAA"/>
    <property type="match status" value="1"/>
</dbReference>
<dbReference type="OrthoDB" id="192537at2759"/>
<keyword evidence="6" id="KW-1185">Reference proteome</keyword>
<dbReference type="Pfam" id="PF00004">
    <property type="entry name" value="AAA"/>
    <property type="match status" value="1"/>
</dbReference>
<comment type="caution">
    <text evidence="5">The sequence shown here is derived from an EMBL/GenBank/DDBJ whole genome shotgun (WGS) entry which is preliminary data.</text>
</comment>
<sequence length="1030" mass="115259">MTSATNDPPPPPASGITVKVVLAPKLYALLQKEPKLFPTGLEFDEVVTGILKEYKTFAAENKIDAYSEHFVPRLCSNGTVADIDLDEVLAADEINSQRRQTPSFDSPSPPKGQLLLEPKSKNFMFEFNYGDIDIEQFDEFPWADYEFKIEGEYHKGFESDTPSDDVQLYHDVLRFWGNHENRPAFISRSRMDNCFKTIKEKFTGVDAIVNEISDFVFLPHAEAPSERVEDDDLPRALLLHGPPGTGKTTMIRSILENIGVFTVWVGTAAELKRPYIGQTEKAIKYLFDMCKKNPHVLCAIFWDEIDNVTEARGNKQADHKSDWISLLLRMIGSEDYPNLLLIGSTNRKSAIDEAVLRPGRLDQHFFFGTLSPDARWELFKSRCSDKKAGVPEHFYGESVMNLFKTATINLSGSGVRQVATQLIRAIRASKARGQDPQGNEALQFLSKILGKHLDKDPRALFRSADLECFAGAMGGGSAVLLQGPQFLKSNSNGVIGIWNDGPRWHFSKNAGGGEATLDFDRSKTQILGIAAQLAIDSKATYVHTLDATTLRLHTEFQLHADHLNLVFDETNEYGKEDGAVILVDVDDIVGVVEQVDVVDWEWQMVNDEDGPYSKQRVQVRKQTEQFVSEAVGSKKVGNLHRHVVGIDEEVAEEAIPQVGERVKTLDRSVSFRRPEMIAMLLQRIHDHGGWVEGRKCGFLLVLRNKLLRKHFAPLFGGLEEDEEDDEEGTGGEGGGEIVRNLKTDMRAVKKLAKSLKGGDCNWLMNGKEDDPGAWEGIELQEERVVAIRWSGRKLGGVLNGKLLKKLDKLKVLDLHGNSIGGSIPTQLEELEELEELQVQQNQMEGPLTLTKLENLRVCEVLCWDSNQSEGNSFNTVNLPERFKVQMERHLLRVCAQKLGKDPVEWLEDGQGPDGKGSTPWKGITYYRGGRVARIDWAHCELKGSEIPKEFGEFEKLIGMDEEVHGLEGEVGEINSGAAGYFMFKEVLSLVLTSCAAPPTKWDEGQPCTDREIYHMYPPGRVEGNDFDGWA</sequence>
<protein>
    <recommendedName>
        <fullName evidence="4">AAA+ ATPase domain-containing protein</fullName>
    </recommendedName>
</protein>
<keyword evidence="2" id="KW-0547">Nucleotide-binding</keyword>
<evidence type="ECO:0000256" key="2">
    <source>
        <dbReference type="ARBA" id="ARBA00022741"/>
    </source>
</evidence>
<dbReference type="InterPro" id="IPR003959">
    <property type="entry name" value="ATPase_AAA_core"/>
</dbReference>
<dbReference type="Gene3D" id="3.40.50.300">
    <property type="entry name" value="P-loop containing nucleotide triphosphate hydrolases"/>
    <property type="match status" value="1"/>
</dbReference>
<keyword evidence="3" id="KW-0067">ATP-binding</keyword>
<evidence type="ECO:0000259" key="4">
    <source>
        <dbReference type="SMART" id="SM00382"/>
    </source>
</evidence>
<dbReference type="EMBL" id="BRXZ01004032">
    <property type="protein sequence ID" value="GMH67093.1"/>
    <property type="molecule type" value="Genomic_DNA"/>
</dbReference>
<evidence type="ECO:0000313" key="6">
    <source>
        <dbReference type="Proteomes" id="UP001165082"/>
    </source>
</evidence>
<organism evidence="5 6">
    <name type="scientific">Triparma retinervis</name>
    <dbReference type="NCBI Taxonomy" id="2557542"/>
    <lineage>
        <taxon>Eukaryota</taxon>
        <taxon>Sar</taxon>
        <taxon>Stramenopiles</taxon>
        <taxon>Ochrophyta</taxon>
        <taxon>Bolidophyceae</taxon>
        <taxon>Parmales</taxon>
        <taxon>Triparmaceae</taxon>
        <taxon>Triparma</taxon>
    </lineage>
</organism>
<dbReference type="SUPFAM" id="SSF52540">
    <property type="entry name" value="P-loop containing nucleoside triphosphate hydrolases"/>
    <property type="match status" value="1"/>
</dbReference>
<dbReference type="GO" id="GO:0005524">
    <property type="term" value="F:ATP binding"/>
    <property type="evidence" value="ECO:0007669"/>
    <property type="project" value="UniProtKB-KW"/>
</dbReference>
<dbReference type="GO" id="GO:0016887">
    <property type="term" value="F:ATP hydrolysis activity"/>
    <property type="evidence" value="ECO:0007669"/>
    <property type="project" value="InterPro"/>
</dbReference>
<dbReference type="InterPro" id="IPR027417">
    <property type="entry name" value="P-loop_NTPase"/>
</dbReference>
<gene>
    <name evidence="5" type="ORF">TrRE_jg8301</name>
</gene>
<evidence type="ECO:0000256" key="1">
    <source>
        <dbReference type="ARBA" id="ARBA00006914"/>
    </source>
</evidence>
<name>A0A9W7E8W9_9STRA</name>
<dbReference type="PANTHER" id="PTHR23073">
    <property type="entry name" value="26S PROTEASOME REGULATORY SUBUNIT"/>
    <property type="match status" value="1"/>
</dbReference>
<dbReference type="InterPro" id="IPR003593">
    <property type="entry name" value="AAA+_ATPase"/>
</dbReference>
<dbReference type="Proteomes" id="UP001165082">
    <property type="component" value="Unassembled WGS sequence"/>
</dbReference>
<dbReference type="SUPFAM" id="SSF52058">
    <property type="entry name" value="L domain-like"/>
    <property type="match status" value="1"/>
</dbReference>
<dbReference type="AlphaFoldDB" id="A0A9W7E8W9"/>
<evidence type="ECO:0000256" key="3">
    <source>
        <dbReference type="ARBA" id="ARBA00022840"/>
    </source>
</evidence>
<evidence type="ECO:0000313" key="5">
    <source>
        <dbReference type="EMBL" id="GMH67093.1"/>
    </source>
</evidence>
<accession>A0A9W7E8W9</accession>
<feature type="domain" description="AAA+ ATPase" evidence="4">
    <location>
        <begin position="233"/>
        <end position="371"/>
    </location>
</feature>
<dbReference type="Gene3D" id="3.80.10.10">
    <property type="entry name" value="Ribonuclease Inhibitor"/>
    <property type="match status" value="1"/>
</dbReference>
<dbReference type="InterPro" id="IPR032675">
    <property type="entry name" value="LRR_dom_sf"/>
</dbReference>